<dbReference type="InterPro" id="IPR022644">
    <property type="entry name" value="De-COase2_N"/>
</dbReference>
<evidence type="ECO:0000313" key="5">
    <source>
        <dbReference type="EMBL" id="RHY63109.1"/>
    </source>
</evidence>
<dbReference type="GO" id="GO:0009089">
    <property type="term" value="P:lysine biosynthetic process via diaminopimelate"/>
    <property type="evidence" value="ECO:0007669"/>
    <property type="project" value="TreeGrafter"/>
</dbReference>
<dbReference type="Proteomes" id="UP000266643">
    <property type="component" value="Unassembled WGS sequence"/>
</dbReference>
<dbReference type="Gene3D" id="3.20.20.10">
    <property type="entry name" value="Alanine racemase"/>
    <property type="match status" value="1"/>
</dbReference>
<evidence type="ECO:0000313" key="8">
    <source>
        <dbReference type="Proteomes" id="UP000266643"/>
    </source>
</evidence>
<evidence type="ECO:0000313" key="4">
    <source>
        <dbReference type="EMBL" id="RHY10286.1"/>
    </source>
</evidence>
<dbReference type="Pfam" id="PF02784">
    <property type="entry name" value="Orn_Arg_deC_N"/>
    <property type="match status" value="1"/>
</dbReference>
<dbReference type="PANTHER" id="PTHR43727">
    <property type="entry name" value="DIAMINOPIMELATE DECARBOXYLASE"/>
    <property type="match status" value="1"/>
</dbReference>
<reference evidence="7 8" key="1">
    <citation type="submission" date="2018-08" db="EMBL/GenBank/DDBJ databases">
        <title>Aphanomyces genome sequencing and annotation.</title>
        <authorList>
            <person name="Minardi D."/>
            <person name="Oidtmann B."/>
            <person name="Van Der Giezen M."/>
            <person name="Studholme D.J."/>
        </authorList>
    </citation>
    <scope>NUCLEOTIDE SEQUENCE [LARGE SCALE GENOMIC DNA]</scope>
    <source>
        <strain evidence="5 8">D2</strain>
        <strain evidence="6 9">FDL457</strain>
        <strain evidence="4 7">Yx</strain>
    </source>
</reference>
<dbReference type="EMBL" id="QUTA01006625">
    <property type="protein sequence ID" value="RHY10286.1"/>
    <property type="molecule type" value="Genomic_DNA"/>
</dbReference>
<dbReference type="Proteomes" id="UP000266239">
    <property type="component" value="Unassembled WGS sequence"/>
</dbReference>
<sequence>MFTTFAAPPVALSNRKLRENVAAHRPELIPLFKLYHKAENSQQQPWEMESPVNAVKLSTFLHSKMLLSPELNRNSPCYIARRIIQLYIKLKYIATFPPNEIDEYGSLGDQEYDEVRMVRFLLHNGQPASDTEHIYRLASMLGISYHGDLWADVMKFVTCALPFAEHTESLLVRGSDDRSILDPTTKTNKYNTSTIPSVQASQAWISRASCTSSSISLDQFAVCEALRQELLLASLSINNDNIRDIFDRKMHHVRLRLANCLGLRARFDDHEFQAIISPSGTDAELLATSCALARLEAVQSDARTTPGTVTSIVTAQGEIGRGSVAASSGQHFSKLTPSGEGVEVGTSLCAFPSCRVKCIQVLARNEDGSVVDTDTTASQAVTNALTANPNNVALLHVVMGSKTGLSCPSLNAVQALTSMYGTRLVVVIDACQMRLNRGALVDFIQRGYIVLVTGSKFYAGVPFCGSVLIPAQSVYELNVADPSVCFPAGYGDYFTKFDFPPFCMQNVRAALPSRMNVGLLLRWETALVNMEVYASIPPAMVAQISHEYIERTKSMLATHTHVALLDPFDEAAKALKPKPPVSADTGLPIQPLDTIVSFHVVDSSKGFLSVNKLKVVHLLLSKDISVVVAGTNDVALAQKKCLVGQPVSLGKLPYGVIRIALGADMVNRIFQGTQTMSELVLEDAIILRKIELILNHWELLCARFVDIPTASVAMSAATSVDTTRPSPPPMWNFSAKSAHYSSVVRHMVEGGLITIPRTMLYDLDAIDMAFQALVTPFPPHFEHRFAVAACPLSFFLRRAIENDVGLTCTSIEEVHHALRLGCAPHKIVYTAPHKSPRDIADAINAGVEVNADSFDELEIIRAHAQQRFQSNFPECTPRYAGELPRIGLRVHACLHTTAPKWSVGIPLTKRNRAKLVQAFHDNPWITGLAVACCAECPIGVTPMQQLAHGARVVCELAKEIDAAVGEDRVKVLNLGGRGLTANFESDDVSPTLAEFVDVLKNDAPKVLERNNGRTVVTEYGSYVSAKVGWTLHQVDCVRESSSPVDDVEDDEHVLNMVVVQPDDAFFTTVRTPSTTSLSQPPFQHRVSVFKSDGLTSTAKLMTQEVVSFCASNNDSDSVRFRQVSMPQVERGDFLVLHDTGARNNVIGSGAVYGYRKHDDEFKVVLLKPGHTLEQAIQSWS</sequence>
<keyword evidence="2" id="KW-0663">Pyridoxal phosphate</keyword>
<evidence type="ECO:0000313" key="7">
    <source>
        <dbReference type="Proteomes" id="UP000266239"/>
    </source>
</evidence>
<dbReference type="PANTHER" id="PTHR43727:SF3">
    <property type="entry name" value="GROUP IV DECARBOXYLASE"/>
    <property type="match status" value="1"/>
</dbReference>
<dbReference type="AlphaFoldDB" id="A0A397ATN9"/>
<dbReference type="SUPFAM" id="SSF51419">
    <property type="entry name" value="PLP-binding barrel"/>
    <property type="match status" value="1"/>
</dbReference>
<name>A0A397ATN9_APHAT</name>
<comment type="caution">
    <text evidence="4">The sequence shown here is derived from an EMBL/GenBank/DDBJ whole genome shotgun (WGS) entry which is preliminary data.</text>
</comment>
<dbReference type="GO" id="GO:0008836">
    <property type="term" value="F:diaminopimelate decarboxylase activity"/>
    <property type="evidence" value="ECO:0007669"/>
    <property type="project" value="TreeGrafter"/>
</dbReference>
<organism evidence="4 7">
    <name type="scientific">Aphanomyces astaci</name>
    <name type="common">Crayfish plague agent</name>
    <dbReference type="NCBI Taxonomy" id="112090"/>
    <lineage>
        <taxon>Eukaryota</taxon>
        <taxon>Sar</taxon>
        <taxon>Stramenopiles</taxon>
        <taxon>Oomycota</taxon>
        <taxon>Saprolegniomycetes</taxon>
        <taxon>Saprolegniales</taxon>
        <taxon>Verrucalvaceae</taxon>
        <taxon>Aphanomyces</taxon>
    </lineage>
</organism>
<evidence type="ECO:0000259" key="3">
    <source>
        <dbReference type="Pfam" id="PF02784"/>
    </source>
</evidence>
<comment type="cofactor">
    <cofactor evidence="1">
        <name>pyridoxal 5'-phosphate</name>
        <dbReference type="ChEBI" id="CHEBI:597326"/>
    </cofactor>
</comment>
<proteinExistence type="predicted"/>
<evidence type="ECO:0000256" key="1">
    <source>
        <dbReference type="ARBA" id="ARBA00001933"/>
    </source>
</evidence>
<dbReference type="VEuPathDB" id="FungiDB:H257_03828"/>
<dbReference type="EMBL" id="QUTF01012105">
    <property type="protein sequence ID" value="RHZ25378.1"/>
    <property type="molecule type" value="Genomic_DNA"/>
</dbReference>
<evidence type="ECO:0000256" key="2">
    <source>
        <dbReference type="ARBA" id="ARBA00022898"/>
    </source>
</evidence>
<evidence type="ECO:0000313" key="6">
    <source>
        <dbReference type="EMBL" id="RHZ25378.1"/>
    </source>
</evidence>
<dbReference type="EMBL" id="QUTD01005253">
    <property type="protein sequence ID" value="RHY63109.1"/>
    <property type="molecule type" value="Genomic_DNA"/>
</dbReference>
<protein>
    <recommendedName>
        <fullName evidence="3">Orn/DAP/Arg decarboxylase 2 N-terminal domain-containing protein</fullName>
    </recommendedName>
</protein>
<evidence type="ECO:0000313" key="9">
    <source>
        <dbReference type="Proteomes" id="UP000286510"/>
    </source>
</evidence>
<accession>A0A397ATN9</accession>
<gene>
    <name evidence="4" type="ORF">DYB25_001088</name>
    <name evidence="6" type="ORF">DYB26_000226</name>
    <name evidence="5" type="ORF">DYB30_000614</name>
</gene>
<dbReference type="InterPro" id="IPR029066">
    <property type="entry name" value="PLP-binding_barrel"/>
</dbReference>
<feature type="domain" description="Orn/DAP/Arg decarboxylase 2 N-terminal" evidence="3">
    <location>
        <begin position="765"/>
        <end position="1025"/>
    </location>
</feature>
<dbReference type="Proteomes" id="UP000286510">
    <property type="component" value="Unassembled WGS sequence"/>
</dbReference>